<accession>A0A6A5BL25</accession>
<dbReference type="VEuPathDB" id="AmoebaDB:NF0021010"/>
<dbReference type="VEuPathDB" id="AmoebaDB:NfTy_077340"/>
<dbReference type="SUPFAM" id="SSF54768">
    <property type="entry name" value="dsRNA-binding domain-like"/>
    <property type="match status" value="1"/>
</dbReference>
<dbReference type="Pfam" id="PF00271">
    <property type="entry name" value="Helicase_C"/>
    <property type="match status" value="1"/>
</dbReference>
<dbReference type="PANTHER" id="PTHR14074:SF16">
    <property type="entry name" value="ANTIVIRAL INNATE IMMUNE RESPONSE RECEPTOR RIG-I"/>
    <property type="match status" value="1"/>
</dbReference>
<dbReference type="OMA" id="HENSIGK"/>
<dbReference type="Gene3D" id="3.40.50.300">
    <property type="entry name" value="P-loop containing nucleotide triphosphate hydrolases"/>
    <property type="match status" value="2"/>
</dbReference>
<dbReference type="Gene3D" id="3.30.160.20">
    <property type="match status" value="1"/>
</dbReference>
<dbReference type="AlphaFoldDB" id="A0A6A5BL25"/>
<dbReference type="GeneID" id="68113446"/>
<dbReference type="InterPro" id="IPR006935">
    <property type="entry name" value="Helicase/UvrB_N"/>
</dbReference>
<dbReference type="PROSITE" id="PS51194">
    <property type="entry name" value="HELICASE_CTER"/>
    <property type="match status" value="1"/>
</dbReference>
<feature type="domain" description="Helicase ATP-binding" evidence="1">
    <location>
        <begin position="174"/>
        <end position="346"/>
    </location>
</feature>
<keyword evidence="4" id="KW-1185">Reference proteome</keyword>
<dbReference type="GO" id="GO:0016787">
    <property type="term" value="F:hydrolase activity"/>
    <property type="evidence" value="ECO:0007669"/>
    <property type="project" value="InterPro"/>
</dbReference>
<dbReference type="GO" id="GO:0005737">
    <property type="term" value="C:cytoplasm"/>
    <property type="evidence" value="ECO:0007669"/>
    <property type="project" value="TreeGrafter"/>
</dbReference>
<dbReference type="InterPro" id="IPR014001">
    <property type="entry name" value="Helicase_ATP-bd"/>
</dbReference>
<dbReference type="GO" id="GO:0003677">
    <property type="term" value="F:DNA binding"/>
    <property type="evidence" value="ECO:0007669"/>
    <property type="project" value="InterPro"/>
</dbReference>
<name>A0A6A5BL25_NAEFO</name>
<dbReference type="RefSeq" id="XP_044559467.1">
    <property type="nucleotide sequence ID" value="XM_044709840.1"/>
</dbReference>
<organism evidence="3 4">
    <name type="scientific">Naegleria fowleri</name>
    <name type="common">Brain eating amoeba</name>
    <dbReference type="NCBI Taxonomy" id="5763"/>
    <lineage>
        <taxon>Eukaryota</taxon>
        <taxon>Discoba</taxon>
        <taxon>Heterolobosea</taxon>
        <taxon>Tetramitia</taxon>
        <taxon>Eutetramitia</taxon>
        <taxon>Vahlkampfiidae</taxon>
        <taxon>Naegleria</taxon>
    </lineage>
</organism>
<evidence type="ECO:0008006" key="5">
    <source>
        <dbReference type="Google" id="ProtNLM"/>
    </source>
</evidence>
<reference evidence="3 4" key="1">
    <citation type="journal article" date="2019" name="Sci. Rep.">
        <title>Nanopore sequencing improves the draft genome of the human pathogenic amoeba Naegleria fowleri.</title>
        <authorList>
            <person name="Liechti N."/>
            <person name="Schurch N."/>
            <person name="Bruggmann R."/>
            <person name="Wittwer M."/>
        </authorList>
    </citation>
    <scope>NUCLEOTIDE SEQUENCE [LARGE SCALE GENOMIC DNA]</scope>
    <source>
        <strain evidence="3 4">ATCC 30894</strain>
    </source>
</reference>
<evidence type="ECO:0000313" key="4">
    <source>
        <dbReference type="Proteomes" id="UP000444721"/>
    </source>
</evidence>
<dbReference type="OrthoDB" id="416741at2759"/>
<dbReference type="InterPro" id="IPR027417">
    <property type="entry name" value="P-loop_NTPase"/>
</dbReference>
<gene>
    <name evidence="3" type="ORF">FDP41_006228</name>
</gene>
<dbReference type="InterPro" id="IPR051363">
    <property type="entry name" value="RLR_Helicase"/>
</dbReference>
<dbReference type="PROSITE" id="PS51192">
    <property type="entry name" value="HELICASE_ATP_BIND_1"/>
    <property type="match status" value="1"/>
</dbReference>
<evidence type="ECO:0000259" key="2">
    <source>
        <dbReference type="PROSITE" id="PS51194"/>
    </source>
</evidence>
<evidence type="ECO:0000259" key="1">
    <source>
        <dbReference type="PROSITE" id="PS51192"/>
    </source>
</evidence>
<comment type="caution">
    <text evidence="3">The sequence shown here is derived from an EMBL/GenBank/DDBJ whole genome shotgun (WGS) entry which is preliminary data.</text>
</comment>
<proteinExistence type="predicted"/>
<dbReference type="VEuPathDB" id="AmoebaDB:FDP41_006228"/>
<sequence length="997" mass="114623">MFISETAHNTDNIPLSQFSADMQQQQQKTHHPPSFNNALGFKLLNSAGYAWNSHEYSSSSELYNKCQVIDHHIQVDAQKRRILKAPVVRDKRCVYNSMMNIEKIAKANNFDTEQEFINVYKNNENVVDYMEDDSNEVNSLTNNAMMDDDRQSETSLSHNGDELLSQARGYQRELVEHCKKENTIIVAPTGAGKTFIAALLIRDTLDENPEKKILFLVNQISLVDQQASAFKEFNIPRVGAFHSDKKGLKNWTEDSEYHDVIVCTVQILLNSMKKNAEKILDDVQLIIFDECHHAHSNHPFKVLMRDFYKPRKMCGLPAPRIVGLSASPAAKNTVGETILKILQLCHDLDCTVRRVEKNEEELNKYVYIPPIQMKSVDMDPHSERLKSYIYNAIRRVKMLLLEKCGKNLHGDIDINDEKFGTDEADAWINKRSHTPTNEWLNDTECDNRHLTDFLQTRDRTKPLIVLLCQTLSILNECLMINDHRSPYDAWEQLKKFLNSLENKEILYLLSKSGVSFSMYEHENSIGKIPKNCNKRFELARLLSEYKSKAQDMRALIFVKTRLSCKETKEFLESRPELRDFLKLDILLGHGKGASTGGMTSSQQQTVLTNFRNGVINTLISTSVAEEGIDIPACSLVVRLDGVDSALNLIQSRGRARSRNSEFYCILHTNSGQKSVERYQMQERKMIAAVDLLMKAESIHPDIYMRSINLKESTGLRHMVLGHIFEYLWFNSEKIAKDETVQCLYHYTEKTITQSTVVSTTCEKLFGEKPIMQVIKTGSSFIARIIIKISNNDRSCYRNGYQAARYFVLTCSKDFKTKRDAKNAASLEALQKFMDKDLVVFPPSTWTEIYKENTKDPIEIDHGVNSELKEIIMPIQEIDLKRKQTTTKVTDPKIFKEKITLETAITCLFHHCKINFGQNPEFKDFILSKRVNNSNQFYYTCSVVSDKVSAVRGDAFPKKKDAKKDAAFKMCHAIFNAYHYFDMAKHAYTKNYRNQKSE</sequence>
<dbReference type="GO" id="GO:0005524">
    <property type="term" value="F:ATP binding"/>
    <property type="evidence" value="ECO:0007669"/>
    <property type="project" value="InterPro"/>
</dbReference>
<dbReference type="EMBL" id="VFQX01000051">
    <property type="protein sequence ID" value="KAF0974754.1"/>
    <property type="molecule type" value="Genomic_DNA"/>
</dbReference>
<dbReference type="SMART" id="SM00487">
    <property type="entry name" value="DEXDc"/>
    <property type="match status" value="1"/>
</dbReference>
<protein>
    <recommendedName>
        <fullName evidence="5">RNA helicase</fullName>
    </recommendedName>
</protein>
<dbReference type="SMART" id="SM00490">
    <property type="entry name" value="HELICc"/>
    <property type="match status" value="1"/>
</dbReference>
<dbReference type="InterPro" id="IPR001650">
    <property type="entry name" value="Helicase_C-like"/>
</dbReference>
<dbReference type="SUPFAM" id="SSF52540">
    <property type="entry name" value="P-loop containing nucleoside triphosphate hydrolases"/>
    <property type="match status" value="1"/>
</dbReference>
<feature type="domain" description="Helicase C-terminal" evidence="2">
    <location>
        <begin position="537"/>
        <end position="697"/>
    </location>
</feature>
<dbReference type="Pfam" id="PF04851">
    <property type="entry name" value="ResIII"/>
    <property type="match status" value="1"/>
</dbReference>
<dbReference type="Proteomes" id="UP000444721">
    <property type="component" value="Unassembled WGS sequence"/>
</dbReference>
<dbReference type="Gene3D" id="1.20.1320.30">
    <property type="match status" value="1"/>
</dbReference>
<dbReference type="PANTHER" id="PTHR14074">
    <property type="entry name" value="HELICASE WITH DEATH DOMAIN-RELATED"/>
    <property type="match status" value="1"/>
</dbReference>
<evidence type="ECO:0000313" key="3">
    <source>
        <dbReference type="EMBL" id="KAF0974754.1"/>
    </source>
</evidence>